<feature type="compositionally biased region" description="Basic residues" evidence="1">
    <location>
        <begin position="21"/>
        <end position="52"/>
    </location>
</feature>
<feature type="compositionally biased region" description="Low complexity" evidence="1">
    <location>
        <begin position="159"/>
        <end position="174"/>
    </location>
</feature>
<evidence type="ECO:0000313" key="2">
    <source>
        <dbReference type="EMBL" id="CAA9515533.1"/>
    </source>
</evidence>
<name>A0A6J4T770_9ACTN</name>
<proteinExistence type="predicted"/>
<evidence type="ECO:0000256" key="1">
    <source>
        <dbReference type="SAM" id="MobiDB-lite"/>
    </source>
</evidence>
<organism evidence="2">
    <name type="scientific">uncultured Solirubrobacterales bacterium</name>
    <dbReference type="NCBI Taxonomy" id="768556"/>
    <lineage>
        <taxon>Bacteria</taxon>
        <taxon>Bacillati</taxon>
        <taxon>Actinomycetota</taxon>
        <taxon>Thermoleophilia</taxon>
        <taxon>Solirubrobacterales</taxon>
        <taxon>environmental samples</taxon>
    </lineage>
</organism>
<feature type="compositionally biased region" description="Low complexity" evidence="1">
    <location>
        <begin position="397"/>
        <end position="409"/>
    </location>
</feature>
<protein>
    <submittedName>
        <fullName evidence="2">Uncharacterized protein</fullName>
    </submittedName>
</protein>
<feature type="compositionally biased region" description="Basic and acidic residues" evidence="1">
    <location>
        <begin position="192"/>
        <end position="204"/>
    </location>
</feature>
<reference evidence="2" key="1">
    <citation type="submission" date="2020-02" db="EMBL/GenBank/DDBJ databases">
        <authorList>
            <person name="Meier V. D."/>
        </authorList>
    </citation>
    <scope>NUCLEOTIDE SEQUENCE</scope>
    <source>
        <strain evidence="2">AVDCRST_MAG17</strain>
    </source>
</reference>
<feature type="compositionally biased region" description="Basic and acidic residues" evidence="1">
    <location>
        <begin position="252"/>
        <end position="268"/>
    </location>
</feature>
<dbReference type="EMBL" id="CADCVV010000185">
    <property type="protein sequence ID" value="CAA9515533.1"/>
    <property type="molecule type" value="Genomic_DNA"/>
</dbReference>
<dbReference type="AlphaFoldDB" id="A0A6J4T770"/>
<sequence length="419" mass="45908">AQRLKTSSPRGAALATAPPPRLHHGAARRRRPGRLRQQRPLRRRGQRRRRGHREAGVRPLARCRGSFSAGSTRRRPHAGRPARSARVPQMRGCQAQAAAAARHSEGQPGPGHRAVQAGVRPPARPGHAVPHLVALDRGRGRRPRPRGDRRRGRQDVQRAEAPVVPERPRVPAVPQGLGPDRGGPQVQGQARRALEPGTRGDRQGQGRRLRRRGPELLQQEQGPVRPAGAARHQRRPDRERGRRPQGPQGARGRRELQGRGRQVLDRRGLQGPGRQAHRRRQGPAGEGPRRCGVRRRAGEAHRPGQDPVRLLRLPGRQGGPRLPAEFRAVTRDHPGPAAIHQGAERPERVRRGLPEGVQGEDQLRQGLHHRPVQERRQAALADRPRRPRGTAAGGAPAGRSAAGWSGRTADPGRSAVGPL</sequence>
<feature type="compositionally biased region" description="Basic and acidic residues" evidence="1">
    <location>
        <begin position="342"/>
        <end position="353"/>
    </location>
</feature>
<feature type="non-terminal residue" evidence="2">
    <location>
        <position position="419"/>
    </location>
</feature>
<feature type="compositionally biased region" description="Basic residues" evidence="1">
    <location>
        <begin position="139"/>
        <end position="152"/>
    </location>
</feature>
<accession>A0A6J4T770</accession>
<gene>
    <name evidence="2" type="ORF">AVDCRST_MAG17-2258</name>
</gene>
<feature type="region of interest" description="Disordered" evidence="1">
    <location>
        <begin position="1"/>
        <end position="419"/>
    </location>
</feature>
<feature type="non-terminal residue" evidence="2">
    <location>
        <position position="1"/>
    </location>
</feature>